<evidence type="ECO:0000313" key="2">
    <source>
        <dbReference type="EMBL" id="CAD2175073.1"/>
    </source>
</evidence>
<sequence length="96" mass="11517">MSGFLLKMIDFLWGDEKLYLKSIKKPCQYSQFFLPFPISFIWEYISLYICTFSYALYLLYPSIISYCIDKKEKIFCWPTPQTSTIITRLFTDLIFS</sequence>
<protein>
    <submittedName>
        <fullName evidence="2">Uncharacterized protein</fullName>
    </submittedName>
</protein>
<keyword evidence="1" id="KW-1133">Transmembrane helix</keyword>
<name>A0A6V7VJN2_MELEN</name>
<dbReference type="AlphaFoldDB" id="A0A6V7VJN2"/>
<feature type="transmembrane region" description="Helical" evidence="1">
    <location>
        <begin position="41"/>
        <end position="60"/>
    </location>
</feature>
<accession>A0A6V7VJN2</accession>
<dbReference type="EMBL" id="CAJEWN010000247">
    <property type="protein sequence ID" value="CAD2175073.1"/>
    <property type="molecule type" value="Genomic_DNA"/>
</dbReference>
<gene>
    <name evidence="2" type="ORF">MENT_LOCUS26779</name>
</gene>
<reference evidence="2 3" key="1">
    <citation type="submission" date="2020-08" db="EMBL/GenBank/DDBJ databases">
        <authorList>
            <person name="Koutsovoulos G."/>
            <person name="Danchin GJ E."/>
        </authorList>
    </citation>
    <scope>NUCLEOTIDE SEQUENCE [LARGE SCALE GENOMIC DNA]</scope>
</reference>
<comment type="caution">
    <text evidence="2">The sequence shown here is derived from an EMBL/GenBank/DDBJ whole genome shotgun (WGS) entry which is preliminary data.</text>
</comment>
<keyword evidence="1" id="KW-0472">Membrane</keyword>
<evidence type="ECO:0000256" key="1">
    <source>
        <dbReference type="SAM" id="Phobius"/>
    </source>
</evidence>
<keyword evidence="1" id="KW-0812">Transmembrane</keyword>
<dbReference type="Proteomes" id="UP000580250">
    <property type="component" value="Unassembled WGS sequence"/>
</dbReference>
<organism evidence="2 3">
    <name type="scientific">Meloidogyne enterolobii</name>
    <name type="common">Root-knot nematode worm</name>
    <name type="synonym">Meloidogyne mayaguensis</name>
    <dbReference type="NCBI Taxonomy" id="390850"/>
    <lineage>
        <taxon>Eukaryota</taxon>
        <taxon>Metazoa</taxon>
        <taxon>Ecdysozoa</taxon>
        <taxon>Nematoda</taxon>
        <taxon>Chromadorea</taxon>
        <taxon>Rhabditida</taxon>
        <taxon>Tylenchina</taxon>
        <taxon>Tylenchomorpha</taxon>
        <taxon>Tylenchoidea</taxon>
        <taxon>Meloidogynidae</taxon>
        <taxon>Meloidogyninae</taxon>
        <taxon>Meloidogyne</taxon>
    </lineage>
</organism>
<evidence type="ECO:0000313" key="3">
    <source>
        <dbReference type="Proteomes" id="UP000580250"/>
    </source>
</evidence>
<proteinExistence type="predicted"/>